<dbReference type="RefSeq" id="WP_251222843.1">
    <property type="nucleotide sequence ID" value="NZ_JAMBOL010000005.1"/>
</dbReference>
<evidence type="ECO:0000256" key="5">
    <source>
        <dbReference type="ARBA" id="ARBA00022741"/>
    </source>
</evidence>
<dbReference type="Gene3D" id="3.40.50.300">
    <property type="entry name" value="P-loop containing nucleotide triphosphate hydrolases"/>
    <property type="match status" value="1"/>
</dbReference>
<dbReference type="PROSITE" id="PS00211">
    <property type="entry name" value="ABC_TRANSPORTER_1"/>
    <property type="match status" value="1"/>
</dbReference>
<evidence type="ECO:0000256" key="9">
    <source>
        <dbReference type="ARBA" id="ARBA00023136"/>
    </source>
</evidence>
<evidence type="ECO:0000256" key="6">
    <source>
        <dbReference type="ARBA" id="ARBA00022840"/>
    </source>
</evidence>
<evidence type="ECO:0000313" key="11">
    <source>
        <dbReference type="EMBL" id="MCM3714044.1"/>
    </source>
</evidence>
<evidence type="ECO:0000256" key="2">
    <source>
        <dbReference type="ARBA" id="ARBA00022448"/>
    </source>
</evidence>
<dbReference type="InterPro" id="IPR003593">
    <property type="entry name" value="AAA+_ATPase"/>
</dbReference>
<keyword evidence="4" id="KW-0410">Iron transport</keyword>
<gene>
    <name evidence="11" type="ORF">M3202_08085</name>
</gene>
<keyword evidence="8" id="KW-0406">Ion transport</keyword>
<dbReference type="Pfam" id="PF00005">
    <property type="entry name" value="ABC_tran"/>
    <property type="match status" value="1"/>
</dbReference>
<keyword evidence="7" id="KW-0408">Iron</keyword>
<evidence type="ECO:0000313" key="12">
    <source>
        <dbReference type="Proteomes" id="UP001139179"/>
    </source>
</evidence>
<dbReference type="SUPFAM" id="SSF52540">
    <property type="entry name" value="P-loop containing nucleoside triphosphate hydrolases"/>
    <property type="match status" value="1"/>
</dbReference>
<protein>
    <submittedName>
        <fullName evidence="11">ABC transporter ATP-binding protein</fullName>
    </submittedName>
</protein>
<organism evidence="11 12">
    <name type="scientific">Halalkalibacter oceani</name>
    <dbReference type="NCBI Taxonomy" id="1653776"/>
    <lineage>
        <taxon>Bacteria</taxon>
        <taxon>Bacillati</taxon>
        <taxon>Bacillota</taxon>
        <taxon>Bacilli</taxon>
        <taxon>Bacillales</taxon>
        <taxon>Bacillaceae</taxon>
        <taxon>Halalkalibacter</taxon>
    </lineage>
</organism>
<dbReference type="SMART" id="SM00382">
    <property type="entry name" value="AAA"/>
    <property type="match status" value="1"/>
</dbReference>
<evidence type="ECO:0000259" key="10">
    <source>
        <dbReference type="PROSITE" id="PS50893"/>
    </source>
</evidence>
<dbReference type="GO" id="GO:0006826">
    <property type="term" value="P:iron ion transport"/>
    <property type="evidence" value="ECO:0007669"/>
    <property type="project" value="UniProtKB-KW"/>
</dbReference>
<dbReference type="GO" id="GO:0005524">
    <property type="term" value="F:ATP binding"/>
    <property type="evidence" value="ECO:0007669"/>
    <property type="project" value="UniProtKB-KW"/>
</dbReference>
<dbReference type="Proteomes" id="UP001139179">
    <property type="component" value="Unassembled WGS sequence"/>
</dbReference>
<dbReference type="AlphaFoldDB" id="A0A9X2DNL1"/>
<dbReference type="InterPro" id="IPR051535">
    <property type="entry name" value="Siderophore_ABC-ATPase"/>
</dbReference>
<dbReference type="InterPro" id="IPR003439">
    <property type="entry name" value="ABC_transporter-like_ATP-bd"/>
</dbReference>
<dbReference type="PROSITE" id="PS50893">
    <property type="entry name" value="ABC_TRANSPORTER_2"/>
    <property type="match status" value="1"/>
</dbReference>
<dbReference type="InterPro" id="IPR017871">
    <property type="entry name" value="ABC_transporter-like_CS"/>
</dbReference>
<sequence length="264" mass="30148">MEDVLTADQLSFGFSDSYYIKELSLRFKKREVVSIIGPNGSGKSTVLRLLTRLLKPAHGAVYLEGKELHTLSSKNIAKKLTMLPQIYDHRSEMTVRDLVKFGRQPHLKWYEDYHQSHDTYIDWALEATRLTALQHRPLSSLSGGERQRAWIAMTIAQTPQILLLDEPTSYLDIAHQLEVMELVQELNRSLGLTIIMVLHDLNQAARYSDQIIAMKNGKVVRQGKPLDVYHPDFFRDVFSIEARVYSAGEYPVCEPYGVVQATQS</sequence>
<dbReference type="EMBL" id="JAMBOL010000005">
    <property type="protein sequence ID" value="MCM3714044.1"/>
    <property type="molecule type" value="Genomic_DNA"/>
</dbReference>
<dbReference type="PANTHER" id="PTHR42771:SF11">
    <property type="entry name" value="FERRICHROME TRANSPORT ATP-BINDING PROTEIN FHUC"/>
    <property type="match status" value="1"/>
</dbReference>
<dbReference type="GO" id="GO:0005886">
    <property type="term" value="C:plasma membrane"/>
    <property type="evidence" value="ECO:0007669"/>
    <property type="project" value="UniProtKB-SubCell"/>
</dbReference>
<dbReference type="PANTHER" id="PTHR42771">
    <property type="entry name" value="IRON(3+)-HYDROXAMATE IMPORT ATP-BINDING PROTEIN FHUC"/>
    <property type="match status" value="1"/>
</dbReference>
<feature type="domain" description="ABC transporter" evidence="10">
    <location>
        <begin position="5"/>
        <end position="241"/>
    </location>
</feature>
<dbReference type="InterPro" id="IPR027417">
    <property type="entry name" value="P-loop_NTPase"/>
</dbReference>
<keyword evidence="5" id="KW-0547">Nucleotide-binding</keyword>
<comment type="subcellular location">
    <subcellularLocation>
        <location evidence="1">Cell membrane</location>
        <topology evidence="1">Peripheral membrane protein</topology>
    </subcellularLocation>
</comment>
<dbReference type="CDD" id="cd03214">
    <property type="entry name" value="ABC_Iron-Siderophores_B12_Hemin"/>
    <property type="match status" value="1"/>
</dbReference>
<keyword evidence="3" id="KW-1003">Cell membrane</keyword>
<evidence type="ECO:0000256" key="4">
    <source>
        <dbReference type="ARBA" id="ARBA00022496"/>
    </source>
</evidence>
<name>A0A9X2DNL1_9BACI</name>
<dbReference type="GO" id="GO:0016887">
    <property type="term" value="F:ATP hydrolysis activity"/>
    <property type="evidence" value="ECO:0007669"/>
    <property type="project" value="InterPro"/>
</dbReference>
<keyword evidence="6 11" id="KW-0067">ATP-binding</keyword>
<keyword evidence="12" id="KW-1185">Reference proteome</keyword>
<evidence type="ECO:0000256" key="8">
    <source>
        <dbReference type="ARBA" id="ARBA00023065"/>
    </source>
</evidence>
<accession>A0A9X2DNL1</accession>
<evidence type="ECO:0000256" key="3">
    <source>
        <dbReference type="ARBA" id="ARBA00022475"/>
    </source>
</evidence>
<keyword evidence="2" id="KW-0813">Transport</keyword>
<proteinExistence type="predicted"/>
<dbReference type="FunFam" id="3.40.50.300:FF:000134">
    <property type="entry name" value="Iron-enterobactin ABC transporter ATP-binding protein"/>
    <property type="match status" value="1"/>
</dbReference>
<evidence type="ECO:0000256" key="7">
    <source>
        <dbReference type="ARBA" id="ARBA00023004"/>
    </source>
</evidence>
<evidence type="ECO:0000256" key="1">
    <source>
        <dbReference type="ARBA" id="ARBA00004202"/>
    </source>
</evidence>
<keyword evidence="9" id="KW-0472">Membrane</keyword>
<comment type="caution">
    <text evidence="11">The sequence shown here is derived from an EMBL/GenBank/DDBJ whole genome shotgun (WGS) entry which is preliminary data.</text>
</comment>
<reference evidence="11" key="1">
    <citation type="submission" date="2022-05" db="EMBL/GenBank/DDBJ databases">
        <title>Comparative Genomics of Spacecraft Associated Microbes.</title>
        <authorList>
            <person name="Tran M.T."/>
            <person name="Wright A."/>
            <person name="Seuylemezian A."/>
            <person name="Eisen J."/>
            <person name="Coil D."/>
        </authorList>
    </citation>
    <scope>NUCLEOTIDE SEQUENCE</scope>
    <source>
        <strain evidence="11">214.1.1</strain>
    </source>
</reference>